<dbReference type="Pfam" id="PF12705">
    <property type="entry name" value="PDDEXK_1"/>
    <property type="match status" value="1"/>
</dbReference>
<dbReference type="SUPFAM" id="SSF52980">
    <property type="entry name" value="Restriction endonuclease-like"/>
    <property type="match status" value="1"/>
</dbReference>
<dbReference type="InterPro" id="IPR038726">
    <property type="entry name" value="PDDEXK_AddAB-type"/>
</dbReference>
<dbReference type="InterPro" id="IPR011335">
    <property type="entry name" value="Restrct_endonuc-II-like"/>
</dbReference>
<dbReference type="KEGG" id="vg:54981609"/>
<keyword evidence="3" id="KW-1185">Reference proteome</keyword>
<feature type="domain" description="PD-(D/E)XK endonuclease-like" evidence="1">
    <location>
        <begin position="103"/>
        <end position="175"/>
    </location>
</feature>
<dbReference type="EMBL" id="MF351863">
    <property type="protein sequence ID" value="ASR76315.1"/>
    <property type="molecule type" value="Genomic_DNA"/>
</dbReference>
<gene>
    <name evidence="2" type="primary">279</name>
    <name evidence="2" type="ORF">PBI_BELLAMY_279</name>
</gene>
<dbReference type="PANTHER" id="PTHR31340:SF3">
    <property type="entry name" value="MITOCHONDRIAL GENOME MAINTENANCE EXONUCLEASE 1"/>
    <property type="match status" value="1"/>
</dbReference>
<evidence type="ECO:0000313" key="2">
    <source>
        <dbReference type="EMBL" id="ASR76315.1"/>
    </source>
</evidence>
<dbReference type="Proteomes" id="UP000221247">
    <property type="component" value="Segment"/>
</dbReference>
<proteinExistence type="predicted"/>
<protein>
    <recommendedName>
        <fullName evidence="1">PD-(D/E)XK endonuclease-like domain-containing protein</fullName>
    </recommendedName>
</protein>
<dbReference type="InterPro" id="IPR011604">
    <property type="entry name" value="PDDEXK-like_dom_sf"/>
</dbReference>
<accession>A0A222YYG3</accession>
<evidence type="ECO:0000259" key="1">
    <source>
        <dbReference type="Pfam" id="PF12705"/>
    </source>
</evidence>
<dbReference type="PANTHER" id="PTHR31340">
    <property type="entry name" value="MITOCHONDRIAL GENOME MAINTENANCE EXONUCLEASE 1"/>
    <property type="match status" value="1"/>
</dbReference>
<dbReference type="GeneID" id="54981609"/>
<evidence type="ECO:0000313" key="3">
    <source>
        <dbReference type="Proteomes" id="UP000221247"/>
    </source>
</evidence>
<name>A0A222YYG3_9CAUD</name>
<organism evidence="2 3">
    <name type="scientific">Synechococcus phage Bellamy</name>
    <dbReference type="NCBI Taxonomy" id="2023996"/>
    <lineage>
        <taxon>Viruses</taxon>
        <taxon>Duplodnaviria</taxon>
        <taxon>Heunggongvirae</taxon>
        <taxon>Uroviricota</taxon>
        <taxon>Caudoviricetes</taxon>
        <taxon>Pantevenvirales</taxon>
        <taxon>Kyanoviridae</taxon>
        <taxon>Bellamyvirus</taxon>
        <taxon>Bellamyvirus bellamy</taxon>
    </lineage>
</organism>
<dbReference type="Gene3D" id="3.90.320.10">
    <property type="match status" value="1"/>
</dbReference>
<sequence>MIFEHCNYLGDLELNKKETNGIRLYNLPNGEWVPSITSVTSFYNRQIFAKWRERIGVEEANRITKKATARGTDFHEAVEVYMRNKEINWDEFRPATQFMFHHAKPYLDKINNVHAIERTLYSEYLGLAGRVDCIAEYEGELAVIDFKTSEKIKPEKWLENYFVQEMFYATAYYELTGIPVKKLITIMVTPGGDVKVFDKRNKGDYIKLLVRYIKEFVSHNLRTENGE</sequence>
<reference evidence="2 3" key="1">
    <citation type="submission" date="2017-06" db="EMBL/GenBank/DDBJ databases">
        <authorList>
            <person name="Kim H.J."/>
            <person name="Triplett B.A."/>
        </authorList>
    </citation>
    <scope>NUCLEOTIDE SEQUENCE [LARGE SCALE GENOMIC DNA]</scope>
</reference>
<dbReference type="RefSeq" id="YP_009791428.1">
    <property type="nucleotide sequence ID" value="NC_047838.1"/>
</dbReference>